<accession>A0A1C2IK06</accession>
<dbReference type="Proteomes" id="UP000095008">
    <property type="component" value="Unassembled WGS sequence"/>
</dbReference>
<dbReference type="RefSeq" id="WP_065974988.1">
    <property type="nucleotide sequence ID" value="NZ_LWRY01000003.1"/>
</dbReference>
<protein>
    <submittedName>
        <fullName evidence="1">Uncharacterized protein</fullName>
    </submittedName>
</protein>
<reference evidence="1" key="1">
    <citation type="journal article" date="2016" name="Int. J. Mol. Sci.">
        <title>Comparative genomics of the extreme acidophile Acidithiobacillus thiooxidans reveals intraspecific divergence and niche adaptation.</title>
        <authorList>
            <person name="Zhang X."/>
            <person name="Feng X."/>
            <person name="Tao J."/>
            <person name="Ma L."/>
            <person name="Xiao Y."/>
            <person name="Liang Y."/>
            <person name="Liu X."/>
            <person name="Yin H."/>
        </authorList>
    </citation>
    <scope>NUCLEOTIDE SEQUENCE [LARGE SCALE GENOMIC DNA]</scope>
    <source>
        <strain evidence="1">DXS-W</strain>
    </source>
</reference>
<evidence type="ECO:0000313" key="1">
    <source>
        <dbReference type="EMBL" id="OCX76349.1"/>
    </source>
</evidence>
<evidence type="ECO:0000313" key="2">
    <source>
        <dbReference type="Proteomes" id="UP000095008"/>
    </source>
</evidence>
<keyword evidence="2" id="KW-1185">Reference proteome</keyword>
<proteinExistence type="predicted"/>
<gene>
    <name evidence="1" type="ORF">A6M23_00505</name>
</gene>
<comment type="caution">
    <text evidence="1">The sequence shown here is derived from an EMBL/GenBank/DDBJ whole genome shotgun (WGS) entry which is preliminary data.</text>
</comment>
<dbReference type="OrthoDB" id="9946431at2"/>
<organism evidence="1 2">
    <name type="scientific">Acidithiobacillus thiooxidans</name>
    <name type="common">Thiobacillus thiooxidans</name>
    <dbReference type="NCBI Taxonomy" id="930"/>
    <lineage>
        <taxon>Bacteria</taxon>
        <taxon>Pseudomonadati</taxon>
        <taxon>Pseudomonadota</taxon>
        <taxon>Acidithiobacillia</taxon>
        <taxon>Acidithiobacillales</taxon>
        <taxon>Acidithiobacillaceae</taxon>
        <taxon>Acidithiobacillus</taxon>
    </lineage>
</organism>
<name>A0A1C2IK06_ACITH</name>
<dbReference type="EMBL" id="LWRY01000003">
    <property type="protein sequence ID" value="OCX76349.1"/>
    <property type="molecule type" value="Genomic_DNA"/>
</dbReference>
<dbReference type="AlphaFoldDB" id="A0A1C2IK06"/>
<sequence>MRRETVIARQLGNCLEITIQIPWEDVHGKNKWQAYLAGKAEEEKQRIAAGLEYWSVIETRVIQEWNHSQNISKAAKAGPCKYYTARIIIDKHRKAEREKKRLELIRTAQKLASKGVPYHRIAEQIGKCPETIRLWLKQ</sequence>